<keyword evidence="5" id="KW-0378">Hydrolase</keyword>
<dbReference type="Pfam" id="PF00657">
    <property type="entry name" value="Lipase_GDSL"/>
    <property type="match status" value="1"/>
</dbReference>
<evidence type="ECO:0000256" key="6">
    <source>
        <dbReference type="ARBA" id="ARBA00022963"/>
    </source>
</evidence>
<accession>A0AAV3QU27</accession>
<comment type="subcellular location">
    <subcellularLocation>
        <location evidence="1">Secreted</location>
    </subcellularLocation>
</comment>
<dbReference type="Proteomes" id="UP001454036">
    <property type="component" value="Unassembled WGS sequence"/>
</dbReference>
<dbReference type="InterPro" id="IPR001087">
    <property type="entry name" value="GDSL"/>
</dbReference>
<keyword evidence="6" id="KW-0442">Lipid degradation</keyword>
<dbReference type="Gene3D" id="3.40.50.1110">
    <property type="entry name" value="SGNH hydrolase"/>
    <property type="match status" value="1"/>
</dbReference>
<comment type="similarity">
    <text evidence="2">Belongs to the 'GDSL' lipolytic enzyme family.</text>
</comment>
<dbReference type="EMBL" id="BAABME010022582">
    <property type="protein sequence ID" value="GAA0166128.1"/>
    <property type="molecule type" value="Genomic_DNA"/>
</dbReference>
<name>A0AAV3QU27_LITER</name>
<gene>
    <name evidence="8" type="ORF">LIER_40126</name>
</gene>
<dbReference type="InterPro" id="IPR036514">
    <property type="entry name" value="SGNH_hydro_sf"/>
</dbReference>
<dbReference type="GO" id="GO:0016042">
    <property type="term" value="P:lipid catabolic process"/>
    <property type="evidence" value="ECO:0007669"/>
    <property type="project" value="UniProtKB-KW"/>
</dbReference>
<keyword evidence="7" id="KW-0443">Lipid metabolism</keyword>
<dbReference type="InterPro" id="IPR051238">
    <property type="entry name" value="GDSL_esterase/lipase"/>
</dbReference>
<keyword evidence="4" id="KW-0732">Signal</keyword>
<organism evidence="8 9">
    <name type="scientific">Lithospermum erythrorhizon</name>
    <name type="common">Purple gromwell</name>
    <name type="synonym">Lithospermum officinale var. erythrorhizon</name>
    <dbReference type="NCBI Taxonomy" id="34254"/>
    <lineage>
        <taxon>Eukaryota</taxon>
        <taxon>Viridiplantae</taxon>
        <taxon>Streptophyta</taxon>
        <taxon>Embryophyta</taxon>
        <taxon>Tracheophyta</taxon>
        <taxon>Spermatophyta</taxon>
        <taxon>Magnoliopsida</taxon>
        <taxon>eudicotyledons</taxon>
        <taxon>Gunneridae</taxon>
        <taxon>Pentapetalae</taxon>
        <taxon>asterids</taxon>
        <taxon>lamiids</taxon>
        <taxon>Boraginales</taxon>
        <taxon>Boraginaceae</taxon>
        <taxon>Boraginoideae</taxon>
        <taxon>Lithospermeae</taxon>
        <taxon>Lithospermum</taxon>
    </lineage>
</organism>
<keyword evidence="9" id="KW-1185">Reference proteome</keyword>
<keyword evidence="3" id="KW-0964">Secreted</keyword>
<dbReference type="PANTHER" id="PTHR45650">
    <property type="entry name" value="GDSL-LIKE LIPASE/ACYLHYDROLASE-RELATED"/>
    <property type="match status" value="1"/>
</dbReference>
<dbReference type="GO" id="GO:0016788">
    <property type="term" value="F:hydrolase activity, acting on ester bonds"/>
    <property type="evidence" value="ECO:0007669"/>
    <property type="project" value="InterPro"/>
</dbReference>
<evidence type="ECO:0000256" key="5">
    <source>
        <dbReference type="ARBA" id="ARBA00022801"/>
    </source>
</evidence>
<dbReference type="PANTHER" id="PTHR45650:SF9">
    <property type="entry name" value="SGNH HYDROLASE-TYPE ESTERASE DOMAIN-CONTAINING PROTEIN"/>
    <property type="match status" value="1"/>
</dbReference>
<evidence type="ECO:0000256" key="1">
    <source>
        <dbReference type="ARBA" id="ARBA00004613"/>
    </source>
</evidence>
<evidence type="ECO:0000313" key="8">
    <source>
        <dbReference type="EMBL" id="GAA0166128.1"/>
    </source>
</evidence>
<evidence type="ECO:0000256" key="7">
    <source>
        <dbReference type="ARBA" id="ARBA00023098"/>
    </source>
</evidence>
<dbReference type="GO" id="GO:0005576">
    <property type="term" value="C:extracellular region"/>
    <property type="evidence" value="ECO:0007669"/>
    <property type="project" value="UniProtKB-SubCell"/>
</dbReference>
<dbReference type="AlphaFoldDB" id="A0AAV3QU27"/>
<comment type="caution">
    <text evidence="8">The sequence shown here is derived from an EMBL/GenBank/DDBJ whole genome shotgun (WGS) entry which is preliminary data.</text>
</comment>
<proteinExistence type="inferred from homology"/>
<evidence type="ECO:0000256" key="4">
    <source>
        <dbReference type="ARBA" id="ARBA00022729"/>
    </source>
</evidence>
<reference evidence="8 9" key="1">
    <citation type="submission" date="2024-01" db="EMBL/GenBank/DDBJ databases">
        <title>The complete chloroplast genome sequence of Lithospermum erythrorhizon: insights into the phylogenetic relationship among Boraginaceae species and the maternal lineages of purple gromwells.</title>
        <authorList>
            <person name="Okada T."/>
            <person name="Watanabe K."/>
        </authorList>
    </citation>
    <scope>NUCLEOTIDE SEQUENCE [LARGE SCALE GENOMIC DNA]</scope>
</reference>
<evidence type="ECO:0000313" key="9">
    <source>
        <dbReference type="Proteomes" id="UP001454036"/>
    </source>
</evidence>
<protein>
    <submittedName>
        <fullName evidence="8">Lipase</fullName>
    </submittedName>
</protein>
<evidence type="ECO:0000256" key="3">
    <source>
        <dbReference type="ARBA" id="ARBA00022525"/>
    </source>
</evidence>
<evidence type="ECO:0000256" key="2">
    <source>
        <dbReference type="ARBA" id="ARBA00008668"/>
    </source>
</evidence>
<sequence length="198" mass="21029">MVNLVDSVPLFLACSTDEGGVENMRVERGTLYSLGARKVAIFGLGKTGSAPMYASKGQTTIDSVNSATELADEKIKSLVDVLNKDQPGAKFIYLNMTSIALGDPTPFGIKVLDAPCCNVSTTIAAGQCIGGGVPCNNRAEHIFFDSFHPTEIANTLTAERAYKAVLPTDAYPYDISTLVIQNNTPNNIIQDFSSVNGS</sequence>